<evidence type="ECO:0000256" key="6">
    <source>
        <dbReference type="ARBA" id="ARBA00022519"/>
    </source>
</evidence>
<dbReference type="GO" id="GO:0042802">
    <property type="term" value="F:identical protein binding"/>
    <property type="evidence" value="ECO:0007669"/>
    <property type="project" value="UniProtKB-ARBA"/>
</dbReference>
<evidence type="ECO:0000256" key="1">
    <source>
        <dbReference type="ARBA" id="ARBA00004429"/>
    </source>
</evidence>
<feature type="transmembrane region" description="Helical" evidence="17">
    <location>
        <begin position="25"/>
        <end position="44"/>
    </location>
</feature>
<evidence type="ECO:0000256" key="10">
    <source>
        <dbReference type="ARBA" id="ARBA00022777"/>
    </source>
</evidence>
<reference evidence="21 22" key="1">
    <citation type="journal article" date="2015" name="Microbiome">
        <title>Genomic resolution of linkages in carbon, nitrogen, and sulfur cycling among widespread estuary sediment bacteria.</title>
        <authorList>
            <person name="Baker B.J."/>
            <person name="Lazar C.S."/>
            <person name="Teske A.P."/>
            <person name="Dick G.J."/>
        </authorList>
    </citation>
    <scope>NUCLEOTIDE SEQUENCE [LARGE SCALE GENOMIC DNA]</scope>
    <source>
        <strain evidence="21">DG_26</strain>
    </source>
</reference>
<dbReference type="EMBL" id="LIZT01000035">
    <property type="protein sequence ID" value="KPJ49944.1"/>
    <property type="molecule type" value="Genomic_DNA"/>
</dbReference>
<dbReference type="EC" id="2.7.10.2" evidence="4"/>
<comment type="catalytic activity">
    <reaction evidence="15">
        <text>L-tyrosyl-[protein] + ATP = O-phospho-L-tyrosyl-[protein] + ADP + H(+)</text>
        <dbReference type="Rhea" id="RHEA:10596"/>
        <dbReference type="Rhea" id="RHEA-COMP:10136"/>
        <dbReference type="Rhea" id="RHEA-COMP:20101"/>
        <dbReference type="ChEBI" id="CHEBI:15378"/>
        <dbReference type="ChEBI" id="CHEBI:30616"/>
        <dbReference type="ChEBI" id="CHEBI:46858"/>
        <dbReference type="ChEBI" id="CHEBI:61978"/>
        <dbReference type="ChEBI" id="CHEBI:456216"/>
        <dbReference type="EC" id="2.7.10.2"/>
    </reaction>
</comment>
<accession>A0A0S7WID7</accession>
<feature type="domain" description="Polysaccharide chain length determinant N-terminal" evidence="18">
    <location>
        <begin position="9"/>
        <end position="96"/>
    </location>
</feature>
<dbReference type="InterPro" id="IPR003856">
    <property type="entry name" value="LPS_length_determ_N"/>
</dbReference>
<dbReference type="FunFam" id="3.40.50.300:FF:000527">
    <property type="entry name" value="Tyrosine-protein kinase etk"/>
    <property type="match status" value="1"/>
</dbReference>
<dbReference type="Pfam" id="PF13614">
    <property type="entry name" value="AAA_31"/>
    <property type="match status" value="1"/>
</dbReference>
<feature type="coiled-coil region" evidence="16">
    <location>
        <begin position="171"/>
        <end position="198"/>
    </location>
</feature>
<dbReference type="GO" id="GO:0004715">
    <property type="term" value="F:non-membrane spanning protein tyrosine kinase activity"/>
    <property type="evidence" value="ECO:0007669"/>
    <property type="project" value="UniProtKB-EC"/>
</dbReference>
<comment type="caution">
    <text evidence="21">The sequence shown here is derived from an EMBL/GenBank/DDBJ whole genome shotgun (WGS) entry which is preliminary data.</text>
</comment>
<gene>
    <name evidence="21" type="ORF">AMJ40_04310</name>
</gene>
<comment type="similarity">
    <text evidence="3">Belongs to the etk/wzc family.</text>
</comment>
<dbReference type="Gene3D" id="3.40.50.300">
    <property type="entry name" value="P-loop containing nucleotide triphosphate hydrolases"/>
    <property type="match status" value="1"/>
</dbReference>
<dbReference type="InterPro" id="IPR032807">
    <property type="entry name" value="GNVR"/>
</dbReference>
<dbReference type="InterPro" id="IPR025669">
    <property type="entry name" value="AAA_dom"/>
</dbReference>
<proteinExistence type="inferred from homology"/>
<dbReference type="Proteomes" id="UP000051124">
    <property type="component" value="Unassembled WGS sequence"/>
</dbReference>
<evidence type="ECO:0000256" key="13">
    <source>
        <dbReference type="ARBA" id="ARBA00023136"/>
    </source>
</evidence>
<dbReference type="InterPro" id="IPR005702">
    <property type="entry name" value="Wzc-like_C"/>
</dbReference>
<keyword evidence="12 17" id="KW-1133">Transmembrane helix</keyword>
<dbReference type="NCBIfam" id="TIGR01007">
    <property type="entry name" value="eps_fam"/>
    <property type="match status" value="1"/>
</dbReference>
<feature type="domain" description="Tyrosine-protein kinase G-rich" evidence="20">
    <location>
        <begin position="345"/>
        <end position="419"/>
    </location>
</feature>
<evidence type="ECO:0000259" key="20">
    <source>
        <dbReference type="Pfam" id="PF13807"/>
    </source>
</evidence>
<name>A0A0S7WID7_UNCT6</name>
<evidence type="ECO:0000256" key="5">
    <source>
        <dbReference type="ARBA" id="ARBA00022475"/>
    </source>
</evidence>
<dbReference type="SUPFAM" id="SSF52540">
    <property type="entry name" value="P-loop containing nucleoside triphosphate hydrolases"/>
    <property type="match status" value="1"/>
</dbReference>
<evidence type="ECO:0000256" key="8">
    <source>
        <dbReference type="ARBA" id="ARBA00022692"/>
    </source>
</evidence>
<dbReference type="InterPro" id="IPR027417">
    <property type="entry name" value="P-loop_NTPase"/>
</dbReference>
<keyword evidence="6" id="KW-0997">Cell inner membrane</keyword>
<evidence type="ECO:0000259" key="18">
    <source>
        <dbReference type="Pfam" id="PF02706"/>
    </source>
</evidence>
<dbReference type="InterPro" id="IPR050445">
    <property type="entry name" value="Bact_polysacc_biosynth/exp"/>
</dbReference>
<keyword evidence="9" id="KW-0547">Nucleotide-binding</keyword>
<comment type="similarity">
    <text evidence="2">Belongs to the CpsD/CapB family.</text>
</comment>
<sequence length="627" mass="69939">MERLEEEQGIDVHEYLGVLFKRKRIVLLLLCVVFASTAIFTFTAPNVYRATTTLIVESGDERTDFPFIASPLGRNLLQNYCQLLRSKTLAERVVERLRESDPTLSILRAQNPADELVEHAISVSPIRETDLIKVSAEARSDEEAVLIADAIAEEFVEQQLSVARGEFTEQRRFLEEQLPLVEERLAKSEEELKKFKESNRLVSLSEETREQTKQLLEFDLLYGQTEIEYDATASPFVLQLRKELVNLETDYSLFLVQGLSSEHPKLLALKKSINEVKGKLREETQKILNQNLPVSDPLSFSHELADKILALEVEVVALQAKKDALSRIREQFSTRLRSMPQKELQLARLEREYEINAHTYGMLMEKYEEVKIVEAGKMANVRIVDRATLPESPVKPKKRLNLALGLLIGLGLGIGAAFLLEYVDTSIRSPTEVEKLVGLPVLGAIPKVKTRAKKDQVSKIASHLITHQVPKSPISETFRTIRTNLQFINPDSPLRTILVTSAMPAEGKTTVAANLAIVLAQLGAKTVLVDSDLRKPVIQKLFGVDSNQGLTDVLTGKVGLQSVILPTEIETLKVLPSGAVPPNPSELLGSKRMKSVIQRLSEDFDYVVFDSPPTIPVTDAAVLGSEV</sequence>
<keyword evidence="14" id="KW-0829">Tyrosine-protein kinase</keyword>
<dbReference type="GO" id="GO:0005886">
    <property type="term" value="C:plasma membrane"/>
    <property type="evidence" value="ECO:0007669"/>
    <property type="project" value="UniProtKB-SubCell"/>
</dbReference>
<keyword evidence="7" id="KW-0808">Transferase</keyword>
<keyword evidence="8 17" id="KW-0812">Transmembrane</keyword>
<keyword evidence="5" id="KW-1003">Cell membrane</keyword>
<dbReference type="CDD" id="cd05387">
    <property type="entry name" value="BY-kinase"/>
    <property type="match status" value="1"/>
</dbReference>
<protein>
    <recommendedName>
        <fullName evidence="4">non-specific protein-tyrosine kinase</fullName>
        <ecNumber evidence="4">2.7.10.2</ecNumber>
    </recommendedName>
</protein>
<evidence type="ECO:0000256" key="9">
    <source>
        <dbReference type="ARBA" id="ARBA00022741"/>
    </source>
</evidence>
<evidence type="ECO:0000256" key="7">
    <source>
        <dbReference type="ARBA" id="ARBA00022679"/>
    </source>
</evidence>
<keyword evidence="10" id="KW-0418">Kinase</keyword>
<keyword evidence="16" id="KW-0175">Coiled coil</keyword>
<evidence type="ECO:0000256" key="15">
    <source>
        <dbReference type="ARBA" id="ARBA00051245"/>
    </source>
</evidence>
<dbReference type="AlphaFoldDB" id="A0A0S7WID7"/>
<evidence type="ECO:0000256" key="12">
    <source>
        <dbReference type="ARBA" id="ARBA00022989"/>
    </source>
</evidence>
<keyword evidence="11" id="KW-0067">ATP-binding</keyword>
<evidence type="ECO:0000256" key="17">
    <source>
        <dbReference type="SAM" id="Phobius"/>
    </source>
</evidence>
<organism evidence="21 22">
    <name type="scientific">candidate division TA06 bacterium DG_26</name>
    <dbReference type="NCBI Taxonomy" id="1703771"/>
    <lineage>
        <taxon>Bacteria</taxon>
        <taxon>Bacteria division TA06</taxon>
    </lineage>
</organism>
<evidence type="ECO:0000256" key="14">
    <source>
        <dbReference type="ARBA" id="ARBA00023137"/>
    </source>
</evidence>
<dbReference type="PANTHER" id="PTHR32309:SF13">
    <property type="entry name" value="FERRIC ENTEROBACTIN TRANSPORT PROTEIN FEPE"/>
    <property type="match status" value="1"/>
</dbReference>
<evidence type="ECO:0000256" key="3">
    <source>
        <dbReference type="ARBA" id="ARBA00008883"/>
    </source>
</evidence>
<dbReference type="Pfam" id="PF13807">
    <property type="entry name" value="GNVR"/>
    <property type="match status" value="1"/>
</dbReference>
<evidence type="ECO:0000313" key="21">
    <source>
        <dbReference type="EMBL" id="KPJ49944.1"/>
    </source>
</evidence>
<dbReference type="Pfam" id="PF02706">
    <property type="entry name" value="Wzz"/>
    <property type="match status" value="1"/>
</dbReference>
<evidence type="ECO:0000256" key="2">
    <source>
        <dbReference type="ARBA" id="ARBA00007316"/>
    </source>
</evidence>
<evidence type="ECO:0000256" key="11">
    <source>
        <dbReference type="ARBA" id="ARBA00022840"/>
    </source>
</evidence>
<evidence type="ECO:0000256" key="16">
    <source>
        <dbReference type="SAM" id="Coils"/>
    </source>
</evidence>
<evidence type="ECO:0000256" key="4">
    <source>
        <dbReference type="ARBA" id="ARBA00011903"/>
    </source>
</evidence>
<evidence type="ECO:0000313" key="22">
    <source>
        <dbReference type="Proteomes" id="UP000051124"/>
    </source>
</evidence>
<feature type="domain" description="AAA" evidence="19">
    <location>
        <begin position="506"/>
        <end position="618"/>
    </location>
</feature>
<dbReference type="GO" id="GO:0005524">
    <property type="term" value="F:ATP binding"/>
    <property type="evidence" value="ECO:0007669"/>
    <property type="project" value="UniProtKB-KW"/>
</dbReference>
<comment type="subcellular location">
    <subcellularLocation>
        <location evidence="1">Cell inner membrane</location>
        <topology evidence="1">Multi-pass membrane protein</topology>
    </subcellularLocation>
</comment>
<feature type="non-terminal residue" evidence="21">
    <location>
        <position position="627"/>
    </location>
</feature>
<dbReference type="PANTHER" id="PTHR32309">
    <property type="entry name" value="TYROSINE-PROTEIN KINASE"/>
    <property type="match status" value="1"/>
</dbReference>
<keyword evidence="13 17" id="KW-0472">Membrane</keyword>
<evidence type="ECO:0000259" key="19">
    <source>
        <dbReference type="Pfam" id="PF13614"/>
    </source>
</evidence>